<dbReference type="Proteomes" id="UP000015104">
    <property type="component" value="Unassembled WGS sequence"/>
</dbReference>
<dbReference type="InterPro" id="IPR000981">
    <property type="entry name" value="Neurhyp_horm"/>
</dbReference>
<dbReference type="InterPro" id="IPR022423">
    <property type="entry name" value="Neurohypophysial_hormone_CS"/>
</dbReference>
<dbReference type="eggNOG" id="ENOG502S2CT">
    <property type="taxonomic scope" value="Eukaryota"/>
</dbReference>
<name>T1KDQ3_TETUR</name>
<dbReference type="OMA" id="ACVINDP"/>
<feature type="disulfide bond" evidence="4">
    <location>
        <begin position="20"/>
        <end position="25"/>
    </location>
</feature>
<dbReference type="GO" id="GO:0005185">
    <property type="term" value="F:neurohypophyseal hormone activity"/>
    <property type="evidence" value="ECO:0007669"/>
    <property type="project" value="InterPro"/>
</dbReference>
<sequence>MLASFILLTFILNFHSSQACFITNCPPGGKRSHGDVDHMRECLRCGPDNRGHCVSPNICCGTEFGCLINNHYSSPCRAENLIPTPCKIPGKLCSSGEGVCTSNGICCNSDGCFNDSTCENDKLSNMQRIFTSD</sequence>
<dbReference type="SMART" id="SM00003">
    <property type="entry name" value="NH"/>
    <property type="match status" value="1"/>
</dbReference>
<dbReference type="EMBL" id="CAEY01002026">
    <property type="status" value="NOT_ANNOTATED_CDS"/>
    <property type="molecule type" value="Genomic_DNA"/>
</dbReference>
<evidence type="ECO:0000256" key="1">
    <source>
        <dbReference type="ARBA" id="ARBA00007369"/>
    </source>
</evidence>
<dbReference type="AlphaFoldDB" id="T1KDQ3"/>
<keyword evidence="3 4" id="KW-1015">Disulfide bond</keyword>
<dbReference type="GO" id="GO:0005615">
    <property type="term" value="C:extracellular space"/>
    <property type="evidence" value="ECO:0007669"/>
    <property type="project" value="TreeGrafter"/>
</dbReference>
<protein>
    <submittedName>
        <fullName evidence="6">Uncharacterized protein</fullName>
    </submittedName>
</protein>
<comment type="similarity">
    <text evidence="1">Belongs to the vasopressin/oxytocin family.</text>
</comment>
<feature type="disulfide bond" evidence="4">
    <location>
        <begin position="93"/>
        <end position="106"/>
    </location>
</feature>
<keyword evidence="2 5" id="KW-0732">Signal</keyword>
<evidence type="ECO:0000313" key="6">
    <source>
        <dbReference type="EnsemblMetazoa" id="tetur09g03810.1"/>
    </source>
</evidence>
<feature type="disulfide bond" evidence="4">
    <location>
        <begin position="107"/>
        <end position="112"/>
    </location>
</feature>
<dbReference type="EnsemblMetazoa" id="tetur09g03810.1">
    <property type="protein sequence ID" value="tetur09g03810.1"/>
    <property type="gene ID" value="tetur09g03810"/>
</dbReference>
<evidence type="ECO:0000256" key="3">
    <source>
        <dbReference type="ARBA" id="ARBA00023157"/>
    </source>
</evidence>
<dbReference type="PRINTS" id="PR00831">
    <property type="entry name" value="NEUROPHYSIN"/>
</dbReference>
<dbReference type="InterPro" id="IPR036387">
    <property type="entry name" value="Neurhyp_horm_dom_sf"/>
</dbReference>
<evidence type="ECO:0000313" key="7">
    <source>
        <dbReference type="Proteomes" id="UP000015104"/>
    </source>
</evidence>
<feature type="disulfide bond" evidence="4">
    <location>
        <begin position="45"/>
        <end position="59"/>
    </location>
</feature>
<evidence type="ECO:0000256" key="2">
    <source>
        <dbReference type="ARBA" id="ARBA00022729"/>
    </source>
</evidence>
<dbReference type="Gene3D" id="2.60.9.10">
    <property type="entry name" value="Neurohypophysial hormone domain"/>
    <property type="match status" value="1"/>
</dbReference>
<feature type="disulfide bond" evidence="4">
    <location>
        <begin position="60"/>
        <end position="66"/>
    </location>
</feature>
<reference evidence="6" key="2">
    <citation type="submission" date="2015-06" db="UniProtKB">
        <authorList>
            <consortium name="EnsemblMetazoa"/>
        </authorList>
    </citation>
    <scope>IDENTIFICATION</scope>
</reference>
<dbReference type="PANTHER" id="PTHR11681">
    <property type="entry name" value="NEUROPHYSIN"/>
    <property type="match status" value="1"/>
</dbReference>
<gene>
    <name evidence="6" type="primary">107362918</name>
</gene>
<dbReference type="GO" id="GO:0030141">
    <property type="term" value="C:secretory granule"/>
    <property type="evidence" value="ECO:0007669"/>
    <property type="project" value="TreeGrafter"/>
</dbReference>
<evidence type="ECO:0000256" key="4">
    <source>
        <dbReference type="PIRSR" id="PIRSR001815-50"/>
    </source>
</evidence>
<accession>T1KDQ3</accession>
<keyword evidence="7" id="KW-1185">Reference proteome</keyword>
<organism evidence="6 7">
    <name type="scientific">Tetranychus urticae</name>
    <name type="common">Two-spotted spider mite</name>
    <dbReference type="NCBI Taxonomy" id="32264"/>
    <lineage>
        <taxon>Eukaryota</taxon>
        <taxon>Metazoa</taxon>
        <taxon>Ecdysozoa</taxon>
        <taxon>Arthropoda</taxon>
        <taxon>Chelicerata</taxon>
        <taxon>Arachnida</taxon>
        <taxon>Acari</taxon>
        <taxon>Acariformes</taxon>
        <taxon>Trombidiformes</taxon>
        <taxon>Prostigmata</taxon>
        <taxon>Eleutherengona</taxon>
        <taxon>Raphignathae</taxon>
        <taxon>Tetranychoidea</taxon>
        <taxon>Tetranychidae</taxon>
        <taxon>Tetranychus</taxon>
    </lineage>
</organism>
<dbReference type="SUPFAM" id="SSF49606">
    <property type="entry name" value="Neurophysin II"/>
    <property type="match status" value="1"/>
</dbReference>
<dbReference type="Pfam" id="PF00184">
    <property type="entry name" value="Hormone_5"/>
    <property type="match status" value="1"/>
</dbReference>
<dbReference type="HOGENOM" id="CLU_125770_1_1_1"/>
<feature type="disulfide bond" evidence="4">
    <location>
        <begin position="42"/>
        <end position="86"/>
    </location>
</feature>
<feature type="disulfide bond" evidence="4">
    <location>
        <begin position="53"/>
        <end position="76"/>
    </location>
</feature>
<dbReference type="PIRSF" id="PIRSF001815">
    <property type="entry name" value="Nonapeptide_hormone_precursor"/>
    <property type="match status" value="1"/>
</dbReference>
<dbReference type="KEGG" id="tut:107362918"/>
<feature type="disulfide bond" evidence="4">
    <location>
        <begin position="100"/>
        <end position="118"/>
    </location>
</feature>
<evidence type="ECO:0000256" key="5">
    <source>
        <dbReference type="SAM" id="SignalP"/>
    </source>
</evidence>
<dbReference type="PROSITE" id="PS00264">
    <property type="entry name" value="NEUROHYPOPHYS_HORM"/>
    <property type="match status" value="1"/>
</dbReference>
<dbReference type="OrthoDB" id="10056056at2759"/>
<dbReference type="PANTHER" id="PTHR11681:SF5">
    <property type="entry name" value="ISOTOCIN"/>
    <property type="match status" value="1"/>
</dbReference>
<proteinExistence type="inferred from homology"/>
<feature type="signal peptide" evidence="5">
    <location>
        <begin position="1"/>
        <end position="19"/>
    </location>
</feature>
<dbReference type="STRING" id="32264.T1KDQ3"/>
<reference evidence="7" key="1">
    <citation type="submission" date="2011-08" db="EMBL/GenBank/DDBJ databases">
        <authorList>
            <person name="Rombauts S."/>
        </authorList>
    </citation>
    <scope>NUCLEOTIDE SEQUENCE</scope>
    <source>
        <strain evidence="7">London</strain>
    </source>
</reference>
<feature type="chain" id="PRO_5004581278" evidence="5">
    <location>
        <begin position="20"/>
        <end position="133"/>
    </location>
</feature>